<dbReference type="InterPro" id="IPR036365">
    <property type="entry name" value="PGBD-like_sf"/>
</dbReference>
<accession>A0A1G5N4Q2</accession>
<proteinExistence type="predicted"/>
<dbReference type="EMBL" id="FMVW01000002">
    <property type="protein sequence ID" value="SCZ31771.1"/>
    <property type="molecule type" value="Genomic_DNA"/>
</dbReference>
<dbReference type="PANTHER" id="PTHR30163">
    <property type="entry name" value="MEMBRANE-BOUND LYTIC MUREIN TRANSGLYCOSYLASE B"/>
    <property type="match status" value="1"/>
</dbReference>
<protein>
    <submittedName>
        <fullName evidence="4">Lytic murein transglycosylase</fullName>
    </submittedName>
</protein>
<dbReference type="OrthoDB" id="9808544at2"/>
<evidence type="ECO:0000313" key="5">
    <source>
        <dbReference type="Proteomes" id="UP000199347"/>
    </source>
</evidence>
<feature type="chain" id="PRO_5011454717" evidence="1">
    <location>
        <begin position="23"/>
        <end position="393"/>
    </location>
</feature>
<dbReference type="GO" id="GO:0009253">
    <property type="term" value="P:peptidoglycan catabolic process"/>
    <property type="evidence" value="ECO:0007669"/>
    <property type="project" value="TreeGrafter"/>
</dbReference>
<dbReference type="SUPFAM" id="SSF47090">
    <property type="entry name" value="PGBD-like"/>
    <property type="match status" value="1"/>
</dbReference>
<dbReference type="STRING" id="1120955.SAMN03080610_01414"/>
<dbReference type="Gene3D" id="1.10.530.10">
    <property type="match status" value="1"/>
</dbReference>
<dbReference type="Pfam" id="PF13406">
    <property type="entry name" value="SLT_2"/>
    <property type="match status" value="1"/>
</dbReference>
<dbReference type="GO" id="GO:0008933">
    <property type="term" value="F:peptidoglycan lytic transglycosylase activity"/>
    <property type="evidence" value="ECO:0007669"/>
    <property type="project" value="TreeGrafter"/>
</dbReference>
<organism evidence="4 5">
    <name type="scientific">Afifella marina DSM 2698</name>
    <dbReference type="NCBI Taxonomy" id="1120955"/>
    <lineage>
        <taxon>Bacteria</taxon>
        <taxon>Pseudomonadati</taxon>
        <taxon>Pseudomonadota</taxon>
        <taxon>Alphaproteobacteria</taxon>
        <taxon>Hyphomicrobiales</taxon>
        <taxon>Afifellaceae</taxon>
        <taxon>Afifella</taxon>
    </lineage>
</organism>
<dbReference type="InterPro" id="IPR031304">
    <property type="entry name" value="SLT_2"/>
</dbReference>
<dbReference type="InterPro" id="IPR023346">
    <property type="entry name" value="Lysozyme-like_dom_sf"/>
</dbReference>
<name>A0A1G5N4Q2_AFIMA</name>
<dbReference type="InterPro" id="IPR036366">
    <property type="entry name" value="PGBDSf"/>
</dbReference>
<keyword evidence="5" id="KW-1185">Reference proteome</keyword>
<evidence type="ECO:0000256" key="1">
    <source>
        <dbReference type="SAM" id="SignalP"/>
    </source>
</evidence>
<dbReference type="PANTHER" id="PTHR30163:SF8">
    <property type="entry name" value="LYTIC MUREIN TRANSGLYCOSYLASE"/>
    <property type="match status" value="1"/>
</dbReference>
<reference evidence="4 5" key="1">
    <citation type="submission" date="2016-10" db="EMBL/GenBank/DDBJ databases">
        <authorList>
            <person name="de Groot N.N."/>
        </authorList>
    </citation>
    <scope>NUCLEOTIDE SEQUENCE [LARGE SCALE GENOMIC DNA]</scope>
    <source>
        <strain evidence="4 5">DSM 2698</strain>
    </source>
</reference>
<evidence type="ECO:0000259" key="3">
    <source>
        <dbReference type="Pfam" id="PF13406"/>
    </source>
</evidence>
<dbReference type="AlphaFoldDB" id="A0A1G5N4Q2"/>
<dbReference type="InterPro" id="IPR002477">
    <property type="entry name" value="Peptidoglycan-bd-like"/>
</dbReference>
<dbReference type="SUPFAM" id="SSF53955">
    <property type="entry name" value="Lysozyme-like"/>
    <property type="match status" value="1"/>
</dbReference>
<dbReference type="InterPro" id="IPR011970">
    <property type="entry name" value="MltB_2"/>
</dbReference>
<dbReference type="NCBIfam" id="TIGR02283">
    <property type="entry name" value="MltB_2"/>
    <property type="match status" value="1"/>
</dbReference>
<gene>
    <name evidence="4" type="ORF">SAMN03080610_01414</name>
</gene>
<dbReference type="Gene3D" id="1.10.101.10">
    <property type="entry name" value="PGBD-like superfamily/PGBD"/>
    <property type="match status" value="1"/>
</dbReference>
<feature type="domain" description="Peptidoglycan binding-like" evidence="2">
    <location>
        <begin position="336"/>
        <end position="391"/>
    </location>
</feature>
<dbReference type="RefSeq" id="WP_092810962.1">
    <property type="nucleotide sequence ID" value="NZ_FMVW01000002.1"/>
</dbReference>
<feature type="domain" description="Transglycosylase SLT" evidence="3">
    <location>
        <begin position="29"/>
        <end position="317"/>
    </location>
</feature>
<dbReference type="Gene3D" id="1.10.8.350">
    <property type="entry name" value="Bacterial muramidase"/>
    <property type="match status" value="1"/>
</dbReference>
<dbReference type="Pfam" id="PF01471">
    <property type="entry name" value="PG_binding_1"/>
    <property type="match status" value="1"/>
</dbReference>
<keyword evidence="1" id="KW-0732">Signal</keyword>
<sequence>MRAKCVWTAAVFGLVLATPAAAQQCGGDFSTWLNGVKQEAAAAGVSDRGLSALSGVQFDRRVISRDRAQGVFTQTFAEFAGRMVNDYRLKNGRSLLNKYSSTFSRIEQTYGVPGPVISAFWALETDFGANQGDFDTLNALATLAHDCRRPELFRPQLIAALKLLDRGDLARSEMKGAWAGELGQTQILPSDYLASGVDFDGDGHVNLKKSVPDVLATAGNFLNRLGWRANEPWLQEVVIPADLPWAEAGLYNKIPVSKWESWGVKARSGNLPGGSLPASLVLPMGRNGPAFLAYPNFHVFLEWNQSLVYATTAAYLATRLDGAPRVDMGNASSGLSGAQMKQLQQALLDKGYKVGKVDGILGAMTRDAVRAEQLRLGLPADAWPTQELLAKIR</sequence>
<evidence type="ECO:0000259" key="2">
    <source>
        <dbReference type="Pfam" id="PF01471"/>
    </source>
</evidence>
<feature type="signal peptide" evidence="1">
    <location>
        <begin position="1"/>
        <end position="22"/>
    </location>
</feature>
<dbReference type="Proteomes" id="UP000199347">
    <property type="component" value="Unassembled WGS sequence"/>
</dbReference>
<evidence type="ECO:0000313" key="4">
    <source>
        <dbReference type="EMBL" id="SCZ31771.1"/>
    </source>
</evidence>
<dbReference type="InterPro" id="IPR043426">
    <property type="entry name" value="MltB-like"/>
</dbReference>